<proteinExistence type="inferred from homology"/>
<keyword evidence="8 10" id="KW-0547">Nucleotide-binding</keyword>
<comment type="pathway">
    <text evidence="1 10">Amino-acid biosynthesis; L-arginine biosynthesis; L-arginine from L-ornithine and carbamoyl phosphate: step 2/3.</text>
</comment>
<dbReference type="CDD" id="cd01999">
    <property type="entry name" value="ASS"/>
    <property type="match status" value="1"/>
</dbReference>
<dbReference type="GO" id="GO:0006526">
    <property type="term" value="P:L-arginine biosynthetic process"/>
    <property type="evidence" value="ECO:0007669"/>
    <property type="project" value="UniProtKB-UniRule"/>
</dbReference>
<feature type="binding site" evidence="10">
    <location>
        <position position="86"/>
    </location>
    <ligand>
        <name>L-citrulline</name>
        <dbReference type="ChEBI" id="CHEBI:57743"/>
    </ligand>
</feature>
<dbReference type="InterPro" id="IPR023434">
    <property type="entry name" value="Arginosuc_synth_type_1_subfam"/>
</dbReference>
<name>A0A0X1KQR6_9THEM</name>
<dbReference type="EMBL" id="CP007141">
    <property type="protein sequence ID" value="AJC73655.1"/>
    <property type="molecule type" value="Genomic_DNA"/>
</dbReference>
<dbReference type="AlphaFoldDB" id="A0A0X1KQR6"/>
<keyword evidence="14" id="KW-1185">Reference proteome</keyword>
<evidence type="ECO:0000256" key="3">
    <source>
        <dbReference type="ARBA" id="ARBA00012286"/>
    </source>
</evidence>
<dbReference type="InterPro" id="IPR014729">
    <property type="entry name" value="Rossmann-like_a/b/a_fold"/>
</dbReference>
<dbReference type="KEGG" id="phy:AJ81_04905"/>
<dbReference type="Proteomes" id="UP000077469">
    <property type="component" value="Chromosome"/>
</dbReference>
<evidence type="ECO:0000313" key="13">
    <source>
        <dbReference type="EMBL" id="AJC73655.1"/>
    </source>
</evidence>
<comment type="subcellular location">
    <subcellularLocation>
        <location evidence="10">Cytoplasm</location>
    </subcellularLocation>
</comment>
<keyword evidence="9 10" id="KW-0067">ATP-binding</keyword>
<gene>
    <name evidence="10" type="primary">argG</name>
    <name evidence="13" type="ORF">AJ81_04905</name>
</gene>
<evidence type="ECO:0000256" key="6">
    <source>
        <dbReference type="ARBA" id="ARBA00022598"/>
    </source>
</evidence>
<dbReference type="NCBIfam" id="TIGR00032">
    <property type="entry name" value="argG"/>
    <property type="match status" value="1"/>
</dbReference>
<feature type="binding site" evidence="10">
    <location>
        <position position="35"/>
    </location>
    <ligand>
        <name>ATP</name>
        <dbReference type="ChEBI" id="CHEBI:30616"/>
    </ligand>
</feature>
<feature type="binding site" evidence="10">
    <location>
        <position position="126"/>
    </location>
    <ligand>
        <name>L-citrulline</name>
        <dbReference type="ChEBI" id="CHEBI:57743"/>
    </ligand>
</feature>
<feature type="binding site" evidence="10">
    <location>
        <position position="116"/>
    </location>
    <ligand>
        <name>ATP</name>
        <dbReference type="ChEBI" id="CHEBI:30616"/>
    </ligand>
</feature>
<dbReference type="OrthoDB" id="9801641at2"/>
<dbReference type="InterPro" id="IPR018223">
    <property type="entry name" value="Arginosuc_synth_CS"/>
</dbReference>
<evidence type="ECO:0000259" key="12">
    <source>
        <dbReference type="Pfam" id="PF20979"/>
    </source>
</evidence>
<sequence length="420" mass="47166">MEGKKVVLAYSGGLDTSVILKWLCEKGFEVIAFVADVGQKDDLQFIKEKALKTGATKVYIEDLRREFVTDFIFVALMANAIYEGRYLLGTSLARPLIAKKQVEIAHKENAQYVAHGATGKGNDQVRFELTYAALAPHLKVISPWKDPEFLETFKGRTDLINYAKSKGIQIKASVEKPYSEDENLMHISHEAGKLEDPLYTPDESVFSRTVSPKDAPDEETLLQIHFKDGIPTKVVNLKDGTSKEDPLELFEYLNEIGSKNGVGRVDMVENRFIGIKSRGIYETPGATILWIAHRDLEGIAMDKEVMHLRDMLSVKFSELIYNGFWYSPEMDFLLAAFKKSQEAIDGYVIVSIYKGNVTPVARFSPTSLYDQALSSMDVEGGFNALDSKGFINIHSIRLKAHNLVLKQKDPFAWRKGLTHA</sequence>
<evidence type="ECO:0000256" key="2">
    <source>
        <dbReference type="ARBA" id="ARBA00011881"/>
    </source>
</evidence>
<dbReference type="GO" id="GO:0005524">
    <property type="term" value="F:ATP binding"/>
    <property type="evidence" value="ECO:0007669"/>
    <property type="project" value="UniProtKB-UniRule"/>
</dbReference>
<evidence type="ECO:0000256" key="8">
    <source>
        <dbReference type="ARBA" id="ARBA00022741"/>
    </source>
</evidence>
<organism evidence="13 14">
    <name type="scientific">Pseudothermotoga hypogea DSM 11164 = NBRC 106472</name>
    <dbReference type="NCBI Taxonomy" id="1123384"/>
    <lineage>
        <taxon>Bacteria</taxon>
        <taxon>Thermotogati</taxon>
        <taxon>Thermotogota</taxon>
        <taxon>Thermotogae</taxon>
        <taxon>Thermotogales</taxon>
        <taxon>Thermotogaceae</taxon>
        <taxon>Pseudothermotoga</taxon>
    </lineage>
</organism>
<dbReference type="PANTHER" id="PTHR11587:SF2">
    <property type="entry name" value="ARGININOSUCCINATE SYNTHASE"/>
    <property type="match status" value="1"/>
</dbReference>
<dbReference type="PANTHER" id="PTHR11587">
    <property type="entry name" value="ARGININOSUCCINATE SYNTHASE"/>
    <property type="match status" value="1"/>
</dbReference>
<dbReference type="PATRIC" id="fig|1123384.7.peg.968"/>
<evidence type="ECO:0000256" key="7">
    <source>
        <dbReference type="ARBA" id="ARBA00022605"/>
    </source>
</evidence>
<dbReference type="FunFam" id="3.40.50.620:FF:000019">
    <property type="entry name" value="Argininosuccinate synthase"/>
    <property type="match status" value="1"/>
</dbReference>
<evidence type="ECO:0000256" key="9">
    <source>
        <dbReference type="ARBA" id="ARBA00022840"/>
    </source>
</evidence>
<dbReference type="FunFam" id="3.90.1260.10:FF:000003">
    <property type="entry name" value="Argininosuccinate synthase"/>
    <property type="match status" value="1"/>
</dbReference>
<dbReference type="InterPro" id="IPR001518">
    <property type="entry name" value="Arginosuc_synth"/>
</dbReference>
<dbReference type="InterPro" id="IPR024074">
    <property type="entry name" value="AS_cat/multimer_dom_body"/>
</dbReference>
<dbReference type="Pfam" id="PF00764">
    <property type="entry name" value="Arginosuc_synth"/>
    <property type="match status" value="1"/>
</dbReference>
<feature type="binding site" evidence="10">
    <location>
        <position position="281"/>
    </location>
    <ligand>
        <name>L-citrulline</name>
        <dbReference type="ChEBI" id="CHEBI:57743"/>
    </ligand>
</feature>
<dbReference type="RefSeq" id="WP_031504926.1">
    <property type="nucleotide sequence ID" value="NC_022795.1"/>
</dbReference>
<feature type="binding site" evidence="10">
    <location>
        <position position="122"/>
    </location>
    <ligand>
        <name>L-citrulline</name>
        <dbReference type="ChEBI" id="CHEBI:57743"/>
    </ligand>
</feature>
<evidence type="ECO:0000256" key="4">
    <source>
        <dbReference type="ARBA" id="ARBA00014810"/>
    </source>
</evidence>
<feature type="domain" description="Arginosuccinate synthase C-terminal" evidence="12">
    <location>
        <begin position="178"/>
        <end position="399"/>
    </location>
</feature>
<protein>
    <recommendedName>
        <fullName evidence="4 10">Argininosuccinate synthase</fullName>
        <ecNumber evidence="3 10">6.3.4.5</ecNumber>
    </recommendedName>
    <alternativeName>
        <fullName evidence="10">Citrulline--aspartate ligase</fullName>
    </alternativeName>
</protein>
<feature type="binding site" evidence="10">
    <location>
        <position position="91"/>
    </location>
    <ligand>
        <name>L-citrulline</name>
        <dbReference type="ChEBI" id="CHEBI:57743"/>
    </ligand>
</feature>
<dbReference type="Gene3D" id="3.40.50.620">
    <property type="entry name" value="HUPs"/>
    <property type="match status" value="1"/>
</dbReference>
<keyword evidence="6 10" id="KW-0436">Ligase</keyword>
<dbReference type="GO" id="GO:0000050">
    <property type="term" value="P:urea cycle"/>
    <property type="evidence" value="ECO:0007669"/>
    <property type="project" value="TreeGrafter"/>
</dbReference>
<evidence type="ECO:0000256" key="10">
    <source>
        <dbReference type="HAMAP-Rule" id="MF_00005"/>
    </source>
</evidence>
<dbReference type="UniPathway" id="UPA00068">
    <property type="reaction ID" value="UER00113"/>
</dbReference>
<feature type="binding site" evidence="10">
    <location>
        <position position="188"/>
    </location>
    <ligand>
        <name>L-citrulline</name>
        <dbReference type="ChEBI" id="CHEBI:57743"/>
    </ligand>
</feature>
<dbReference type="InterPro" id="IPR048268">
    <property type="entry name" value="Arginosuc_syn_C"/>
</dbReference>
<dbReference type="EC" id="6.3.4.5" evidence="3 10"/>
<evidence type="ECO:0000259" key="11">
    <source>
        <dbReference type="Pfam" id="PF00764"/>
    </source>
</evidence>
<dbReference type="Gene3D" id="1.20.5.470">
    <property type="entry name" value="Single helix bin"/>
    <property type="match status" value="1"/>
</dbReference>
<feature type="binding site" evidence="10">
    <location>
        <position position="118"/>
    </location>
    <ligand>
        <name>L-aspartate</name>
        <dbReference type="ChEBI" id="CHEBI:29991"/>
    </ligand>
</feature>
<dbReference type="PROSITE" id="PS00564">
    <property type="entry name" value="ARGININOSUCCIN_SYN_1"/>
    <property type="match status" value="1"/>
</dbReference>
<feature type="binding site" evidence="10">
    <location>
        <position position="269"/>
    </location>
    <ligand>
        <name>L-citrulline</name>
        <dbReference type="ChEBI" id="CHEBI:57743"/>
    </ligand>
</feature>
<feature type="binding site" evidence="10">
    <location>
        <position position="179"/>
    </location>
    <ligand>
        <name>L-citrulline</name>
        <dbReference type="ChEBI" id="CHEBI:57743"/>
    </ligand>
</feature>
<feature type="binding site" evidence="10">
    <location>
        <position position="122"/>
    </location>
    <ligand>
        <name>L-aspartate</name>
        <dbReference type="ChEBI" id="CHEBI:29991"/>
    </ligand>
</feature>
<dbReference type="SUPFAM" id="SSF69864">
    <property type="entry name" value="Argininosuccinate synthetase, C-terminal domain"/>
    <property type="match status" value="1"/>
</dbReference>
<dbReference type="GO" id="GO:0000053">
    <property type="term" value="P:argininosuccinate metabolic process"/>
    <property type="evidence" value="ECO:0007669"/>
    <property type="project" value="TreeGrafter"/>
</dbReference>
<dbReference type="Gene3D" id="3.90.1260.10">
    <property type="entry name" value="Argininosuccinate synthetase, chain A, domain 2"/>
    <property type="match status" value="1"/>
</dbReference>
<dbReference type="STRING" id="1123384.AJ81_04905"/>
<feature type="binding site" evidence="10">
    <location>
        <position position="123"/>
    </location>
    <ligand>
        <name>L-aspartate</name>
        <dbReference type="ChEBI" id="CHEBI:29991"/>
    </ligand>
</feature>
<keyword evidence="7 10" id="KW-0028">Amino-acid biosynthesis</keyword>
<dbReference type="SUPFAM" id="SSF52402">
    <property type="entry name" value="Adenine nucleotide alpha hydrolases-like"/>
    <property type="match status" value="1"/>
</dbReference>
<dbReference type="PROSITE" id="PS00565">
    <property type="entry name" value="ARGININOSUCCIN_SYN_2"/>
    <property type="match status" value="1"/>
</dbReference>
<dbReference type="PaxDb" id="1123384-AJ81_04905"/>
<accession>A0A0X1KQR6</accession>
<dbReference type="HAMAP" id="MF_00005">
    <property type="entry name" value="Arg_succ_synth_type1"/>
    <property type="match status" value="1"/>
</dbReference>
<dbReference type="InterPro" id="IPR048267">
    <property type="entry name" value="Arginosuc_syn_N"/>
</dbReference>
<keyword evidence="5 10" id="KW-0055">Arginine biosynthesis</keyword>
<keyword evidence="10" id="KW-0963">Cytoplasm</keyword>
<comment type="similarity">
    <text evidence="10">Belongs to the argininosuccinate synthase family. Type 1 subfamily.</text>
</comment>
<comment type="subunit">
    <text evidence="2 10">Homotetramer.</text>
</comment>
<evidence type="ECO:0000256" key="1">
    <source>
        <dbReference type="ARBA" id="ARBA00004967"/>
    </source>
</evidence>
<feature type="domain" description="Arginosuccinate synthase-like N-terminal" evidence="11">
    <location>
        <begin position="5"/>
        <end position="168"/>
    </location>
</feature>
<feature type="binding site" evidence="10">
    <location>
        <begin position="9"/>
        <end position="17"/>
    </location>
    <ligand>
        <name>ATP</name>
        <dbReference type="ChEBI" id="CHEBI:30616"/>
    </ligand>
</feature>
<evidence type="ECO:0000256" key="5">
    <source>
        <dbReference type="ARBA" id="ARBA00022571"/>
    </source>
</evidence>
<evidence type="ECO:0000313" key="14">
    <source>
        <dbReference type="Proteomes" id="UP000077469"/>
    </source>
</evidence>
<reference evidence="13 14" key="1">
    <citation type="submission" date="2014-01" db="EMBL/GenBank/DDBJ databases">
        <title>Genome sequencing of Thermotog hypogea.</title>
        <authorList>
            <person name="Zhang X."/>
            <person name="Alvare G."/>
            <person name="Fristensky B."/>
            <person name="Chen L."/>
            <person name="Suen T."/>
            <person name="Chen Q."/>
            <person name="Ma K."/>
        </authorList>
    </citation>
    <scope>NUCLEOTIDE SEQUENCE [LARGE SCALE GENOMIC DNA]</scope>
    <source>
        <strain evidence="13 14">DSM 11164</strain>
    </source>
</reference>
<dbReference type="NCBIfam" id="NF001770">
    <property type="entry name" value="PRK00509.1"/>
    <property type="match status" value="1"/>
</dbReference>
<dbReference type="GO" id="GO:0004055">
    <property type="term" value="F:argininosuccinate synthase activity"/>
    <property type="evidence" value="ECO:0007669"/>
    <property type="project" value="UniProtKB-UniRule"/>
</dbReference>
<comment type="catalytic activity">
    <reaction evidence="10">
        <text>L-citrulline + L-aspartate + ATP = 2-(N(omega)-L-arginino)succinate + AMP + diphosphate + H(+)</text>
        <dbReference type="Rhea" id="RHEA:10932"/>
        <dbReference type="ChEBI" id="CHEBI:15378"/>
        <dbReference type="ChEBI" id="CHEBI:29991"/>
        <dbReference type="ChEBI" id="CHEBI:30616"/>
        <dbReference type="ChEBI" id="CHEBI:33019"/>
        <dbReference type="ChEBI" id="CHEBI:57472"/>
        <dbReference type="ChEBI" id="CHEBI:57743"/>
        <dbReference type="ChEBI" id="CHEBI:456215"/>
        <dbReference type="EC" id="6.3.4.5"/>
    </reaction>
</comment>
<dbReference type="Pfam" id="PF20979">
    <property type="entry name" value="Arginosuc_syn_C"/>
    <property type="match status" value="1"/>
</dbReference>
<dbReference type="GO" id="GO:0005737">
    <property type="term" value="C:cytoplasm"/>
    <property type="evidence" value="ECO:0007669"/>
    <property type="project" value="UniProtKB-SubCell"/>
</dbReference>